<comment type="caution">
    <text evidence="2">The sequence shown here is derived from an EMBL/GenBank/DDBJ whole genome shotgun (WGS) entry which is preliminary data.</text>
</comment>
<dbReference type="Proteomes" id="UP000185783">
    <property type="component" value="Unassembled WGS sequence"/>
</dbReference>
<dbReference type="Pfam" id="PF03009">
    <property type="entry name" value="GDPD"/>
    <property type="match status" value="1"/>
</dbReference>
<dbReference type="GO" id="GO:0008081">
    <property type="term" value="F:phosphoric diester hydrolase activity"/>
    <property type="evidence" value="ECO:0007669"/>
    <property type="project" value="InterPro"/>
</dbReference>
<sequence length="324" mass="35929">MLRWGLAAFGGLAATLYLTNASWIAGIGSTTEAHLIAHRGVHQTYHRENLADDTCTATRIDPPKHGYLENTIASMKKAVELGADVVEIDIHPTTDGKLAVFHDWTLECRSNGSGETRSKSMSELKALDIGWGYTADDGQSFPFRGTGTGLMPDLTEVFDALPEARFLINYKSKQALEAEHFVAFLQEQPERLDQVWGVYGHPVPVNYTLARVPNLHSFTKQRTKQCLKKYFLFGWSGYVPSQCRGTVIGVPSDYTWMVWGWPNRFAARLKAQGSTVIAMGPVGDTQASDGLDSEDAFRALQHFDGYIWTNKIEVLGPLSLKGRD</sequence>
<feature type="domain" description="GP-PDE" evidence="1">
    <location>
        <begin position="49"/>
        <end position="319"/>
    </location>
</feature>
<dbReference type="PANTHER" id="PTHR43805:SF1">
    <property type="entry name" value="GP-PDE DOMAIN-CONTAINING PROTEIN"/>
    <property type="match status" value="1"/>
</dbReference>
<dbReference type="RefSeq" id="WP_028480224.1">
    <property type="nucleotide sequence ID" value="NZ_LVVZ01000005.1"/>
</dbReference>
<dbReference type="PROSITE" id="PS51704">
    <property type="entry name" value="GP_PDE"/>
    <property type="match status" value="1"/>
</dbReference>
<evidence type="ECO:0000313" key="2">
    <source>
        <dbReference type="EMBL" id="OKL45279.1"/>
    </source>
</evidence>
<gene>
    <name evidence="2" type="ORF">A3843_02770</name>
</gene>
<dbReference type="InterPro" id="IPR017946">
    <property type="entry name" value="PLC-like_Pdiesterase_TIM-brl"/>
</dbReference>
<dbReference type="SUPFAM" id="SSF51695">
    <property type="entry name" value="PLC-like phosphodiesterases"/>
    <property type="match status" value="1"/>
</dbReference>
<name>A0A1U7JKM5_9HYPH</name>
<dbReference type="STRING" id="197461.A3843_02770"/>
<reference evidence="2 3" key="1">
    <citation type="submission" date="2016-03" db="EMBL/GenBank/DDBJ databases">
        <title>Genome sequence of Nesiotobacter sp. nov., a moderately halophilic alphaproteobacterium isolated from the Yellow Sea, China.</title>
        <authorList>
            <person name="Zhang G."/>
            <person name="Zhang R."/>
        </authorList>
    </citation>
    <scope>NUCLEOTIDE SEQUENCE [LARGE SCALE GENOMIC DNA]</scope>
    <source>
        <strain evidence="2 3">WB1-6</strain>
    </source>
</reference>
<proteinExistence type="predicted"/>
<dbReference type="GO" id="GO:0006629">
    <property type="term" value="P:lipid metabolic process"/>
    <property type="evidence" value="ECO:0007669"/>
    <property type="project" value="InterPro"/>
</dbReference>
<protein>
    <submittedName>
        <fullName evidence="2">Glycerophosphodiester phosphodiesterase</fullName>
    </submittedName>
</protein>
<dbReference type="AlphaFoldDB" id="A0A1U7JKM5"/>
<dbReference type="PANTHER" id="PTHR43805">
    <property type="entry name" value="GLYCEROPHOSPHORYL DIESTER PHOSPHODIESTERASE"/>
    <property type="match status" value="1"/>
</dbReference>
<accession>A0A1U7JKM5</accession>
<keyword evidence="3" id="KW-1185">Reference proteome</keyword>
<evidence type="ECO:0000259" key="1">
    <source>
        <dbReference type="PROSITE" id="PS51704"/>
    </source>
</evidence>
<dbReference type="InterPro" id="IPR030395">
    <property type="entry name" value="GP_PDE_dom"/>
</dbReference>
<evidence type="ECO:0000313" key="3">
    <source>
        <dbReference type="Proteomes" id="UP000185783"/>
    </source>
</evidence>
<dbReference type="EMBL" id="LVVZ01000005">
    <property type="protein sequence ID" value="OKL45279.1"/>
    <property type="molecule type" value="Genomic_DNA"/>
</dbReference>
<organism evidence="2 3">
    <name type="scientific">Pseudovibrio exalbescens</name>
    <dbReference type="NCBI Taxonomy" id="197461"/>
    <lineage>
        <taxon>Bacteria</taxon>
        <taxon>Pseudomonadati</taxon>
        <taxon>Pseudomonadota</taxon>
        <taxon>Alphaproteobacteria</taxon>
        <taxon>Hyphomicrobiales</taxon>
        <taxon>Stappiaceae</taxon>
        <taxon>Pseudovibrio</taxon>
    </lineage>
</organism>
<dbReference type="Gene3D" id="3.20.20.190">
    <property type="entry name" value="Phosphatidylinositol (PI) phosphodiesterase"/>
    <property type="match status" value="1"/>
</dbReference>